<dbReference type="RefSeq" id="WP_117316277.1">
    <property type="nucleotide sequence ID" value="NZ_QQSW01000006.1"/>
</dbReference>
<dbReference type="PANTHER" id="PTHR38100:SF1">
    <property type="entry name" value="HIGH FREQUENCY LYSOGENIZATION PROTEIN HFLD"/>
    <property type="match status" value="1"/>
</dbReference>
<keyword evidence="1 4" id="KW-1003">Cell membrane</keyword>
<evidence type="ECO:0000256" key="4">
    <source>
        <dbReference type="HAMAP-Rule" id="MF_00695"/>
    </source>
</evidence>
<dbReference type="AlphaFoldDB" id="A0A4R2L395"/>
<dbReference type="NCBIfam" id="NF001246">
    <property type="entry name" value="PRK00218.1-2"/>
    <property type="match status" value="1"/>
</dbReference>
<evidence type="ECO:0000256" key="2">
    <source>
        <dbReference type="ARBA" id="ARBA00022490"/>
    </source>
</evidence>
<evidence type="ECO:0000256" key="3">
    <source>
        <dbReference type="ARBA" id="ARBA00023136"/>
    </source>
</evidence>
<keyword evidence="2 4" id="KW-0963">Cytoplasm</keyword>
<dbReference type="InterPro" id="IPR007451">
    <property type="entry name" value="HflD"/>
</dbReference>
<dbReference type="GO" id="GO:0005886">
    <property type="term" value="C:plasma membrane"/>
    <property type="evidence" value="ECO:0007669"/>
    <property type="project" value="UniProtKB-SubCell"/>
</dbReference>
<comment type="similarity">
    <text evidence="4">Belongs to the HflD family.</text>
</comment>
<evidence type="ECO:0000313" key="5">
    <source>
        <dbReference type="EMBL" id="TCO78266.1"/>
    </source>
</evidence>
<dbReference type="Proteomes" id="UP000294980">
    <property type="component" value="Unassembled WGS sequence"/>
</dbReference>
<keyword evidence="3 4" id="KW-0472">Membrane</keyword>
<dbReference type="HAMAP" id="MF_00695">
    <property type="entry name" value="HflD_protein"/>
    <property type="match status" value="1"/>
</dbReference>
<evidence type="ECO:0000256" key="1">
    <source>
        <dbReference type="ARBA" id="ARBA00022475"/>
    </source>
</evidence>
<sequence>MRELEQQTLALAGVAQAARMVDQLSRTGSYPAQFLQASIHSLFRFEAEDAAAVFGGVAGVKLGLDTLSSLLANQQGPEQRDVNRYLFALLHLERRFAADPEMMRVVHSRLQHASFKAEHFSDNVGEVCHSIAGIYGDTLSQLRFRIKVTGSAQHLQDRQTADKVRAVLLAGIRSAFLWRQLGGRRWKLVLQRRRQLAVCQTLSRGLGVV</sequence>
<name>A0A4R2L395_9GAMM</name>
<dbReference type="GO" id="GO:0005737">
    <property type="term" value="C:cytoplasm"/>
    <property type="evidence" value="ECO:0007669"/>
    <property type="project" value="UniProtKB-SubCell"/>
</dbReference>
<dbReference type="InterPro" id="IPR035932">
    <property type="entry name" value="HflD-like_sf"/>
</dbReference>
<gene>
    <name evidence="4" type="primary">hflD</name>
    <name evidence="5" type="ORF">EV688_10179</name>
</gene>
<reference evidence="5 6" key="1">
    <citation type="submission" date="2019-03" db="EMBL/GenBank/DDBJ databases">
        <title>Genomic Encyclopedia of Type Strains, Phase IV (KMG-IV): sequencing the most valuable type-strain genomes for metagenomic binning, comparative biology and taxonomic classification.</title>
        <authorList>
            <person name="Goeker M."/>
        </authorList>
    </citation>
    <scope>NUCLEOTIDE SEQUENCE [LARGE SCALE GENOMIC DNA]</scope>
    <source>
        <strain evidence="5 6">DSM 23344</strain>
    </source>
</reference>
<dbReference type="PANTHER" id="PTHR38100">
    <property type="entry name" value="HIGH FREQUENCY LYSOGENIZATION PROTEIN HFLD"/>
    <property type="match status" value="1"/>
</dbReference>
<dbReference type="Gene3D" id="1.10.3890.10">
    <property type="entry name" value="HflD-like"/>
    <property type="match status" value="1"/>
</dbReference>
<keyword evidence="6" id="KW-1185">Reference proteome</keyword>
<proteinExistence type="inferred from homology"/>
<dbReference type="SUPFAM" id="SSF101322">
    <property type="entry name" value="YcfC-like"/>
    <property type="match status" value="1"/>
</dbReference>
<evidence type="ECO:0000313" key="6">
    <source>
        <dbReference type="Proteomes" id="UP000294980"/>
    </source>
</evidence>
<dbReference type="EMBL" id="SLWX01000001">
    <property type="protein sequence ID" value="TCO78266.1"/>
    <property type="molecule type" value="Genomic_DNA"/>
</dbReference>
<accession>A0A4R2L395</accession>
<protein>
    <recommendedName>
        <fullName evidence="4">High frequency lysogenization protein HflD homolog</fullName>
    </recommendedName>
</protein>
<comment type="subcellular location">
    <subcellularLocation>
        <location evidence="4">Cytoplasm</location>
    </subcellularLocation>
    <subcellularLocation>
        <location evidence="4">Cell membrane</location>
        <topology evidence="4">Peripheral membrane protein</topology>
        <orientation evidence="4">Cytoplasmic side</orientation>
    </subcellularLocation>
</comment>
<organism evidence="5 6">
    <name type="scientific">Chromatocurvus halotolerans</name>
    <dbReference type="NCBI Taxonomy" id="1132028"/>
    <lineage>
        <taxon>Bacteria</taxon>
        <taxon>Pseudomonadati</taxon>
        <taxon>Pseudomonadota</taxon>
        <taxon>Gammaproteobacteria</taxon>
        <taxon>Cellvibrionales</taxon>
        <taxon>Halieaceae</taxon>
        <taxon>Chromatocurvus</taxon>
    </lineage>
</organism>
<dbReference type="Pfam" id="PF04356">
    <property type="entry name" value="DUF489"/>
    <property type="match status" value="1"/>
</dbReference>
<comment type="caution">
    <text evidence="5">The sequence shown here is derived from an EMBL/GenBank/DDBJ whole genome shotgun (WGS) entry which is preliminary data.</text>
</comment>
<dbReference type="OrthoDB" id="9788031at2"/>